<keyword evidence="4" id="KW-1185">Reference proteome</keyword>
<protein>
    <recommendedName>
        <fullName evidence="2">IPT/TIG domain-containing protein</fullName>
    </recommendedName>
</protein>
<evidence type="ECO:0000259" key="2">
    <source>
        <dbReference type="Pfam" id="PF01833"/>
    </source>
</evidence>
<dbReference type="AlphaFoldDB" id="A0A7C9THJ6"/>
<organism evidence="3 4">
    <name type="scientific">Ideonella livida</name>
    <dbReference type="NCBI Taxonomy" id="2707176"/>
    <lineage>
        <taxon>Bacteria</taxon>
        <taxon>Pseudomonadati</taxon>
        <taxon>Pseudomonadota</taxon>
        <taxon>Betaproteobacteria</taxon>
        <taxon>Burkholderiales</taxon>
        <taxon>Sphaerotilaceae</taxon>
        <taxon>Ideonella</taxon>
    </lineage>
</organism>
<dbReference type="CDD" id="cd00102">
    <property type="entry name" value="IPT"/>
    <property type="match status" value="1"/>
</dbReference>
<dbReference type="InterPro" id="IPR013783">
    <property type="entry name" value="Ig-like_fold"/>
</dbReference>
<dbReference type="InterPro" id="IPR002909">
    <property type="entry name" value="IPT_dom"/>
</dbReference>
<feature type="domain" description="IPT/TIG" evidence="2">
    <location>
        <begin position="257"/>
        <end position="323"/>
    </location>
</feature>
<dbReference type="Gene3D" id="2.60.40.10">
    <property type="entry name" value="Immunoglobulins"/>
    <property type="match status" value="2"/>
</dbReference>
<evidence type="ECO:0000313" key="3">
    <source>
        <dbReference type="EMBL" id="NDY90458.1"/>
    </source>
</evidence>
<dbReference type="InterPro" id="IPR036278">
    <property type="entry name" value="Sialidase_sf"/>
</dbReference>
<reference evidence="3 4" key="1">
    <citation type="submission" date="2020-02" db="EMBL/GenBank/DDBJ databases">
        <title>Ideonella bacterium strain TBM-1.</title>
        <authorList>
            <person name="Chen W.-M."/>
        </authorList>
    </citation>
    <scope>NUCLEOTIDE SEQUENCE [LARGE SCALE GENOMIC DNA]</scope>
    <source>
        <strain evidence="3 4">TBM-1</strain>
    </source>
</reference>
<feature type="domain" description="IPT/TIG" evidence="2">
    <location>
        <begin position="342"/>
        <end position="414"/>
    </location>
</feature>
<feature type="region of interest" description="Disordered" evidence="1">
    <location>
        <begin position="1"/>
        <end position="22"/>
    </location>
</feature>
<sequence length="738" mass="74054">MPSDHPLLSRSIPGRRPARSATSTVSTVGAALLGAALTACGGGGGDEATPDPVTPPPAATLTVAGVAAVGQPLVGATVRLVCQGGEVASTATTGADGSWSLSLPAARPPCLARTVGGQVGAGGAAAPQDFHALLPVTTATAVRLNLTPLTELMVAHWAGGSPAARFAAPSAADWASLTPAAVEAAAAAVRAALPAGPRSALGGANPQTVVFNADGTGHDAVLDELGGLLTLTGSTWSGWAERLAAGDGAPMVPAFLQGLTPDTAAAGATVTLSGHALPETPVVRFGTTVATVAARTADTLTVVVPTGLAAGTPVALTVQGVAGTLAFTPQASGGGGGSPGLAPTQGPVGSTVTLTGSGFGPSPVVRFYDEFLVAGTLIRTEVAAVVVSASDTEIVVTVPAGANTGPVTVNGTRVGTFTVELPRVGAWTQQESMGGYALASNGTRFVKVASLATVYQGTDGATWNQSFFYASANDSRNGQVQWDGRQFVYVVSKEATSNPVQTVAVSADGLTWNVQTSERKIISWDATYASAVRDFAAVSGRITVVGDLGGLATSTDNGLTWTREDHPVGYQNHQMLAVDDTGTERVALTWQSDGGVALRSVEGGAWAVRATGLDLLPADLLWTGAAHLAVGRGHAAASGARVFLSTDGAAWRAVGLPAPYASGAWKAVRVLRHASGLWLLVHSFSGASATASALLRSTDGGETWTLDTDFGSDVVGAIALGSQQMMAVGNRTYTRPLP</sequence>
<proteinExistence type="predicted"/>
<dbReference type="EMBL" id="JAAGOH010000003">
    <property type="protein sequence ID" value="NDY90458.1"/>
    <property type="molecule type" value="Genomic_DNA"/>
</dbReference>
<evidence type="ECO:0000313" key="4">
    <source>
        <dbReference type="Proteomes" id="UP000484255"/>
    </source>
</evidence>
<accession>A0A7C9THJ6</accession>
<evidence type="ECO:0000256" key="1">
    <source>
        <dbReference type="SAM" id="MobiDB-lite"/>
    </source>
</evidence>
<dbReference type="Gene3D" id="2.130.10.10">
    <property type="entry name" value="YVTN repeat-like/Quinoprotein amine dehydrogenase"/>
    <property type="match status" value="1"/>
</dbReference>
<dbReference type="SUPFAM" id="SSF50939">
    <property type="entry name" value="Sialidases"/>
    <property type="match status" value="2"/>
</dbReference>
<dbReference type="InterPro" id="IPR015943">
    <property type="entry name" value="WD40/YVTN_repeat-like_dom_sf"/>
</dbReference>
<dbReference type="CDD" id="cd15482">
    <property type="entry name" value="Sialidase_non-viral"/>
    <property type="match status" value="1"/>
</dbReference>
<gene>
    <name evidence="3" type="ORF">G3A44_04510</name>
</gene>
<dbReference type="Pfam" id="PF01833">
    <property type="entry name" value="TIG"/>
    <property type="match status" value="2"/>
</dbReference>
<dbReference type="RefSeq" id="WP_163456306.1">
    <property type="nucleotide sequence ID" value="NZ_JAAGOH010000003.1"/>
</dbReference>
<dbReference type="SUPFAM" id="SSF81296">
    <property type="entry name" value="E set domains"/>
    <property type="match status" value="1"/>
</dbReference>
<dbReference type="InterPro" id="IPR014756">
    <property type="entry name" value="Ig_E-set"/>
</dbReference>
<comment type="caution">
    <text evidence="3">The sequence shown here is derived from an EMBL/GenBank/DDBJ whole genome shotgun (WGS) entry which is preliminary data.</text>
</comment>
<name>A0A7C9THJ6_9BURK</name>
<dbReference type="Proteomes" id="UP000484255">
    <property type="component" value="Unassembled WGS sequence"/>
</dbReference>